<dbReference type="OrthoDB" id="446759at2759"/>
<keyword evidence="1" id="KW-0540">Nuclease</keyword>
<organism evidence="6 7">
    <name type="scientific">Intoshia linei</name>
    <dbReference type="NCBI Taxonomy" id="1819745"/>
    <lineage>
        <taxon>Eukaryota</taxon>
        <taxon>Metazoa</taxon>
        <taxon>Spiralia</taxon>
        <taxon>Lophotrochozoa</taxon>
        <taxon>Mesozoa</taxon>
        <taxon>Orthonectida</taxon>
        <taxon>Rhopaluridae</taxon>
        <taxon>Intoshia</taxon>
    </lineage>
</organism>
<dbReference type="Proteomes" id="UP000078046">
    <property type="component" value="Unassembled WGS sequence"/>
</dbReference>
<proteinExistence type="predicted"/>
<dbReference type="SUPFAM" id="SSF144206">
    <property type="entry name" value="NOB1 zinc finger-like"/>
    <property type="match status" value="1"/>
</dbReference>
<dbReference type="InterPro" id="IPR036283">
    <property type="entry name" value="NOB1_Zf-like_sf"/>
</dbReference>
<dbReference type="InterPro" id="IPR033411">
    <property type="entry name" value="Ribonuclease_PIN"/>
</dbReference>
<dbReference type="GO" id="GO:0030688">
    <property type="term" value="C:preribosome, small subunit precursor"/>
    <property type="evidence" value="ECO:0007669"/>
    <property type="project" value="TreeGrafter"/>
</dbReference>
<evidence type="ECO:0000313" key="6">
    <source>
        <dbReference type="EMBL" id="OAF69704.1"/>
    </source>
</evidence>
<dbReference type="GO" id="GO:0016787">
    <property type="term" value="F:hydrolase activity"/>
    <property type="evidence" value="ECO:0007669"/>
    <property type="project" value="UniProtKB-KW"/>
</dbReference>
<keyword evidence="2" id="KW-0479">Metal-binding</keyword>
<feature type="domain" description="Ribonuclease PIN" evidence="5">
    <location>
        <begin position="5"/>
        <end position="89"/>
    </location>
</feature>
<evidence type="ECO:0000256" key="1">
    <source>
        <dbReference type="ARBA" id="ARBA00022722"/>
    </source>
</evidence>
<dbReference type="GO" id="GO:0046872">
    <property type="term" value="F:metal ion binding"/>
    <property type="evidence" value="ECO:0007669"/>
    <property type="project" value="UniProtKB-KW"/>
</dbReference>
<reference evidence="6 7" key="1">
    <citation type="submission" date="2016-04" db="EMBL/GenBank/DDBJ databases">
        <title>The genome of Intoshia linei affirms orthonectids as highly simplified spiralians.</title>
        <authorList>
            <person name="Mikhailov K.V."/>
            <person name="Slusarev G.S."/>
            <person name="Nikitin M.A."/>
            <person name="Logacheva M.D."/>
            <person name="Penin A."/>
            <person name="Aleoshin V."/>
            <person name="Panchin Y.V."/>
        </authorList>
    </citation>
    <scope>NUCLEOTIDE SEQUENCE [LARGE SCALE GENOMIC DNA]</scope>
    <source>
        <strain evidence="6">Intl2013</strain>
        <tissue evidence="6">Whole animal</tissue>
    </source>
</reference>
<keyword evidence="7" id="KW-1185">Reference proteome</keyword>
<dbReference type="Gene3D" id="6.20.210.10">
    <property type="entry name" value="Nin one binding (NOB1), Zn-ribbon-like"/>
    <property type="match status" value="1"/>
</dbReference>
<dbReference type="GO" id="GO:0004521">
    <property type="term" value="F:RNA endonuclease activity"/>
    <property type="evidence" value="ECO:0007669"/>
    <property type="project" value="TreeGrafter"/>
</dbReference>
<dbReference type="EMBL" id="LWCA01000241">
    <property type="protein sequence ID" value="OAF69704.1"/>
    <property type="molecule type" value="Genomic_DNA"/>
</dbReference>
<dbReference type="GO" id="GO:0030490">
    <property type="term" value="P:maturation of SSU-rRNA"/>
    <property type="evidence" value="ECO:0007669"/>
    <property type="project" value="TreeGrafter"/>
</dbReference>
<dbReference type="PANTHER" id="PTHR12814">
    <property type="entry name" value="RNA-BINDING PROTEIN NOB1"/>
    <property type="match status" value="1"/>
</dbReference>
<keyword evidence="3" id="KW-0378">Hydrolase</keyword>
<dbReference type="InterPro" id="IPR039907">
    <property type="entry name" value="NOB1"/>
</dbReference>
<evidence type="ECO:0000259" key="5">
    <source>
        <dbReference type="Pfam" id="PF17146"/>
    </source>
</evidence>
<dbReference type="AlphaFoldDB" id="A0A177B8E6"/>
<protein>
    <submittedName>
        <fullName evidence="6">RNA-binding protein NOB1</fullName>
    </submittedName>
</protein>
<gene>
    <name evidence="6" type="ORF">A3Q56_02547</name>
</gene>
<accession>A0A177B8E6</accession>
<dbReference type="Gene3D" id="3.40.50.1010">
    <property type="entry name" value="5'-nuclease"/>
    <property type="match status" value="1"/>
</dbReference>
<name>A0A177B8E6_9BILA</name>
<sequence length="347" mass="39403">MNKTVIVDANAFIHRVDLNIYNEIYVTPSVLEEVKSLELIEKYSILIAKCHVQSPEAGFVEKVRNVAIESGEIASLSNQDIDTISLILQIFKEKCGTSDINELTKENDTEQKNEVKIKKKNKSKLSNGDEHIEGFYSEYIKKKGKNSIGDKDTMDGWITPKNYKSLDAGTGKFFQSSTFLTSNYSVGCITGDFSMQNILLKLKLPIISPNGKLIKSIRNYANRCHICGFIDSNKKKKFCLHCGYDSLKKIVYTMDKSGKTKLHFSKKYKIHTKNTKYSIITPQSGKHPRQQITCADHVRPQEKSKKNKLLKRYDPLCKDYIGLESPFAPTNINCRSAMLGIYKNSKK</sequence>
<evidence type="ECO:0000256" key="3">
    <source>
        <dbReference type="ARBA" id="ARBA00022801"/>
    </source>
</evidence>
<evidence type="ECO:0000313" key="7">
    <source>
        <dbReference type="Proteomes" id="UP000078046"/>
    </source>
</evidence>
<dbReference type="PANTHER" id="PTHR12814:SF2">
    <property type="entry name" value="RNA-BINDING PROTEIN NOB1"/>
    <property type="match status" value="1"/>
</dbReference>
<dbReference type="InterPro" id="IPR014881">
    <property type="entry name" value="NOB1_Zn-bd"/>
</dbReference>
<comment type="caution">
    <text evidence="6">The sequence shown here is derived from an EMBL/GenBank/DDBJ whole genome shotgun (WGS) entry which is preliminary data.</text>
</comment>
<evidence type="ECO:0000256" key="2">
    <source>
        <dbReference type="ARBA" id="ARBA00022723"/>
    </source>
</evidence>
<dbReference type="Pfam" id="PF08772">
    <property type="entry name" value="Zn_ribbon_NOB1"/>
    <property type="match status" value="1"/>
</dbReference>
<evidence type="ECO:0000259" key="4">
    <source>
        <dbReference type="Pfam" id="PF08772"/>
    </source>
</evidence>
<feature type="domain" description="Nin one binding (NOB1) Zn-ribbon-like" evidence="4">
    <location>
        <begin position="214"/>
        <end position="285"/>
    </location>
</feature>
<dbReference type="Pfam" id="PF17146">
    <property type="entry name" value="PIN_6"/>
    <property type="match status" value="1"/>
</dbReference>